<accession>A0A8D0FYT1</accession>
<evidence type="ECO:0000313" key="10">
    <source>
        <dbReference type="Ensembl" id="ENSSPUP00000000070.1"/>
    </source>
</evidence>
<evidence type="ECO:0000256" key="2">
    <source>
        <dbReference type="ARBA" id="ARBA00022723"/>
    </source>
</evidence>
<sequence length="91" mass="10210">KTSAYSSWTVNPNNPNSLGLPTKVALSLLNSKQKTEKSLYTQAITTHSRSDVLVYSSKWKNSLTKRALVKKKTSEFSNKENSETSTEQDKE</sequence>
<keyword evidence="4" id="KW-0863">Zinc-finger</keyword>
<keyword evidence="2" id="KW-0479">Metal-binding</keyword>
<dbReference type="Proteomes" id="UP000694392">
    <property type="component" value="Unplaced"/>
</dbReference>
<proteinExistence type="predicted"/>
<dbReference type="GeneTree" id="ENSGT00940000158242"/>
<evidence type="ECO:0000256" key="8">
    <source>
        <dbReference type="ARBA" id="ARBA00023242"/>
    </source>
</evidence>
<keyword evidence="5" id="KW-0862">Zinc</keyword>
<evidence type="ECO:0000256" key="9">
    <source>
        <dbReference type="SAM" id="MobiDB-lite"/>
    </source>
</evidence>
<dbReference type="AlphaFoldDB" id="A0A8D0FYT1"/>
<comment type="subcellular location">
    <subcellularLocation>
        <location evidence="1">Nucleus</location>
    </subcellularLocation>
</comment>
<feature type="region of interest" description="Disordered" evidence="9">
    <location>
        <begin position="1"/>
        <end position="20"/>
    </location>
</feature>
<keyword evidence="11" id="KW-1185">Reference proteome</keyword>
<evidence type="ECO:0000256" key="4">
    <source>
        <dbReference type="ARBA" id="ARBA00022771"/>
    </source>
</evidence>
<evidence type="ECO:0000256" key="6">
    <source>
        <dbReference type="ARBA" id="ARBA00023015"/>
    </source>
</evidence>
<evidence type="ECO:0000256" key="7">
    <source>
        <dbReference type="ARBA" id="ARBA00023163"/>
    </source>
</evidence>
<dbReference type="GO" id="GO:0000978">
    <property type="term" value="F:RNA polymerase II cis-regulatory region sequence-specific DNA binding"/>
    <property type="evidence" value="ECO:0007669"/>
    <property type="project" value="TreeGrafter"/>
</dbReference>
<evidence type="ECO:0000256" key="5">
    <source>
        <dbReference type="ARBA" id="ARBA00022833"/>
    </source>
</evidence>
<dbReference type="GO" id="GO:0000981">
    <property type="term" value="F:DNA-binding transcription factor activity, RNA polymerase II-specific"/>
    <property type="evidence" value="ECO:0007669"/>
    <property type="project" value="TreeGrafter"/>
</dbReference>
<name>A0A8D0FYT1_SPHPU</name>
<keyword evidence="3" id="KW-0677">Repeat</keyword>
<dbReference type="GO" id="GO:0005634">
    <property type="term" value="C:nucleus"/>
    <property type="evidence" value="ECO:0007669"/>
    <property type="project" value="UniProtKB-SubCell"/>
</dbReference>
<dbReference type="PANTHER" id="PTHR45944">
    <property type="entry name" value="SCHNURRI, ISOFORM F"/>
    <property type="match status" value="1"/>
</dbReference>
<protein>
    <submittedName>
        <fullName evidence="10">Uncharacterized protein</fullName>
    </submittedName>
</protein>
<evidence type="ECO:0000256" key="3">
    <source>
        <dbReference type="ARBA" id="ARBA00022737"/>
    </source>
</evidence>
<feature type="compositionally biased region" description="Polar residues" evidence="9">
    <location>
        <begin position="1"/>
        <end position="19"/>
    </location>
</feature>
<dbReference type="GO" id="GO:0008270">
    <property type="term" value="F:zinc ion binding"/>
    <property type="evidence" value="ECO:0007669"/>
    <property type="project" value="UniProtKB-KW"/>
</dbReference>
<organism evidence="10 11">
    <name type="scientific">Sphenodon punctatus</name>
    <name type="common">Tuatara</name>
    <name type="synonym">Hatteria punctata</name>
    <dbReference type="NCBI Taxonomy" id="8508"/>
    <lineage>
        <taxon>Eukaryota</taxon>
        <taxon>Metazoa</taxon>
        <taxon>Chordata</taxon>
        <taxon>Craniata</taxon>
        <taxon>Vertebrata</taxon>
        <taxon>Euteleostomi</taxon>
        <taxon>Lepidosauria</taxon>
        <taxon>Sphenodontia</taxon>
        <taxon>Sphenodontidae</taxon>
        <taxon>Sphenodon</taxon>
    </lineage>
</organism>
<dbReference type="InterPro" id="IPR051969">
    <property type="entry name" value="Zinc-finger_DNA-bd_regulators"/>
</dbReference>
<keyword evidence="6" id="KW-0805">Transcription regulation</keyword>
<dbReference type="Ensembl" id="ENSSPUT00000000078.1">
    <property type="protein sequence ID" value="ENSSPUP00000000070.1"/>
    <property type="gene ID" value="ENSSPUG00000000104.1"/>
</dbReference>
<reference evidence="10" key="2">
    <citation type="submission" date="2025-09" db="UniProtKB">
        <authorList>
            <consortium name="Ensembl"/>
        </authorList>
    </citation>
    <scope>IDENTIFICATION</scope>
</reference>
<keyword evidence="7" id="KW-0804">Transcription</keyword>
<feature type="region of interest" description="Disordered" evidence="9">
    <location>
        <begin position="72"/>
        <end position="91"/>
    </location>
</feature>
<evidence type="ECO:0000256" key="1">
    <source>
        <dbReference type="ARBA" id="ARBA00004123"/>
    </source>
</evidence>
<evidence type="ECO:0000313" key="11">
    <source>
        <dbReference type="Proteomes" id="UP000694392"/>
    </source>
</evidence>
<dbReference type="PANTHER" id="PTHR45944:SF3">
    <property type="entry name" value="ZINC FINGER PROTEIN 40"/>
    <property type="match status" value="1"/>
</dbReference>
<reference evidence="10" key="1">
    <citation type="submission" date="2025-08" db="UniProtKB">
        <authorList>
            <consortium name="Ensembl"/>
        </authorList>
    </citation>
    <scope>IDENTIFICATION</scope>
</reference>
<keyword evidence="8" id="KW-0539">Nucleus</keyword>